<sequence length="103" mass="10647">MQAELGGRGGAPRAAESHLFHNAARGSPMGGPGRASIEGLQADGRRRASSTRKGAGLARHGGGVVLHTGSQALPHTGRPTLFANCRVVRHVEMKTKTLCLLCG</sequence>
<accession>A0AAV7NEE6</accession>
<evidence type="ECO:0000313" key="3">
    <source>
        <dbReference type="Proteomes" id="UP001066276"/>
    </source>
</evidence>
<evidence type="ECO:0000313" key="2">
    <source>
        <dbReference type="EMBL" id="KAJ1114426.1"/>
    </source>
</evidence>
<organism evidence="2 3">
    <name type="scientific">Pleurodeles waltl</name>
    <name type="common">Iberian ribbed newt</name>
    <dbReference type="NCBI Taxonomy" id="8319"/>
    <lineage>
        <taxon>Eukaryota</taxon>
        <taxon>Metazoa</taxon>
        <taxon>Chordata</taxon>
        <taxon>Craniata</taxon>
        <taxon>Vertebrata</taxon>
        <taxon>Euteleostomi</taxon>
        <taxon>Amphibia</taxon>
        <taxon>Batrachia</taxon>
        <taxon>Caudata</taxon>
        <taxon>Salamandroidea</taxon>
        <taxon>Salamandridae</taxon>
        <taxon>Pleurodelinae</taxon>
        <taxon>Pleurodeles</taxon>
    </lineage>
</organism>
<dbReference type="EMBL" id="JANPWB010000012">
    <property type="protein sequence ID" value="KAJ1114426.1"/>
    <property type="molecule type" value="Genomic_DNA"/>
</dbReference>
<proteinExistence type="predicted"/>
<dbReference type="Proteomes" id="UP001066276">
    <property type="component" value="Chromosome 8"/>
</dbReference>
<feature type="region of interest" description="Disordered" evidence="1">
    <location>
        <begin position="1"/>
        <end position="63"/>
    </location>
</feature>
<feature type="compositionally biased region" description="Gly residues" evidence="1">
    <location>
        <begin position="1"/>
        <end position="10"/>
    </location>
</feature>
<reference evidence="2" key="1">
    <citation type="journal article" date="2022" name="bioRxiv">
        <title>Sequencing and chromosome-scale assembly of the giantPleurodeles waltlgenome.</title>
        <authorList>
            <person name="Brown T."/>
            <person name="Elewa A."/>
            <person name="Iarovenko S."/>
            <person name="Subramanian E."/>
            <person name="Araus A.J."/>
            <person name="Petzold A."/>
            <person name="Susuki M."/>
            <person name="Suzuki K.-i.T."/>
            <person name="Hayashi T."/>
            <person name="Toyoda A."/>
            <person name="Oliveira C."/>
            <person name="Osipova E."/>
            <person name="Leigh N.D."/>
            <person name="Simon A."/>
            <person name="Yun M.H."/>
        </authorList>
    </citation>
    <scope>NUCLEOTIDE SEQUENCE</scope>
    <source>
        <strain evidence="2">20211129_DDA</strain>
        <tissue evidence="2">Liver</tissue>
    </source>
</reference>
<name>A0AAV7NEE6_PLEWA</name>
<comment type="caution">
    <text evidence="2">The sequence shown here is derived from an EMBL/GenBank/DDBJ whole genome shotgun (WGS) entry which is preliminary data.</text>
</comment>
<protein>
    <submittedName>
        <fullName evidence="2">Uncharacterized protein</fullName>
    </submittedName>
</protein>
<keyword evidence="3" id="KW-1185">Reference proteome</keyword>
<dbReference type="AlphaFoldDB" id="A0AAV7NEE6"/>
<evidence type="ECO:0000256" key="1">
    <source>
        <dbReference type="SAM" id="MobiDB-lite"/>
    </source>
</evidence>
<gene>
    <name evidence="2" type="ORF">NDU88_002663</name>
</gene>